<gene>
    <name evidence="2" type="ORF">VP01_1880g2</name>
</gene>
<dbReference type="Proteomes" id="UP000037035">
    <property type="component" value="Unassembled WGS sequence"/>
</dbReference>
<sequence>MSSVFGEAEFESGSPGDRDESDAREGEENPHGSEGDMFGVNLAGGEVPEGGGHRSRTSGSDSRRRTCRSAPRPTPPCLPAQSYTGASLMIESCRSEVAIAPEGRLPQTTETSILNEKRKSVLPYEFLLSSHWEGDEWWMMGCFSISPSLGERVELVAFNFPLRLLHPSIDTLHRGRKLFINRTTSCNNNCNNMLAEHGLETSFFAVLSTSGNLKRFPESPHLEIKEPQKKIENKQGTDKDKPHPGNLNCLGLSWYIWNALSLNLDKIDFCSLNLQNSSQPQMYQEGRFRFLCWILPSETVGKMVAGSKCNTSLVEGPDKLINNMKIKRDFPEIRTTVTAALGFELCLLKKSARTPCKFDWNITLSLIDSWLILRNAPSLSPDSYSRPKLKAMCTYCLARNKGLVPKDAMFTMLPLLLACYIFKMPLSKHNTKGLVSFIFCLFKPDPISSQVIQFGQFTHHLKPLRPFVSMLATHFGTLHDLASQGAFDTYSEIETLSQLKVETLCIHIDMAIQHEFWKVVLAEILHITAQQGKASHHHWPHFFIFFFLHGSSTSHTLYMRIKICRWKICPSLYVVIQVIDC</sequence>
<comment type="caution">
    <text evidence="2">The sequence shown here is derived from an EMBL/GenBank/DDBJ whole genome shotgun (WGS) entry which is preliminary data.</text>
</comment>
<protein>
    <submittedName>
        <fullName evidence="2">Uncharacterized protein</fullName>
    </submittedName>
</protein>
<proteinExistence type="predicted"/>
<evidence type="ECO:0000313" key="2">
    <source>
        <dbReference type="EMBL" id="KNZ58667.1"/>
    </source>
</evidence>
<name>A0A0L6VDL2_9BASI</name>
<dbReference type="VEuPathDB" id="FungiDB:VP01_1880g2"/>
<accession>A0A0L6VDL2</accession>
<organism evidence="2 3">
    <name type="scientific">Puccinia sorghi</name>
    <dbReference type="NCBI Taxonomy" id="27349"/>
    <lineage>
        <taxon>Eukaryota</taxon>
        <taxon>Fungi</taxon>
        <taxon>Dikarya</taxon>
        <taxon>Basidiomycota</taxon>
        <taxon>Pucciniomycotina</taxon>
        <taxon>Pucciniomycetes</taxon>
        <taxon>Pucciniales</taxon>
        <taxon>Pucciniaceae</taxon>
        <taxon>Puccinia</taxon>
    </lineage>
</organism>
<feature type="compositionally biased region" description="Basic and acidic residues" evidence="1">
    <location>
        <begin position="16"/>
        <end position="34"/>
    </location>
</feature>
<feature type="region of interest" description="Disordered" evidence="1">
    <location>
        <begin position="1"/>
        <end position="81"/>
    </location>
</feature>
<evidence type="ECO:0000256" key="1">
    <source>
        <dbReference type="SAM" id="MobiDB-lite"/>
    </source>
</evidence>
<evidence type="ECO:0000313" key="3">
    <source>
        <dbReference type="Proteomes" id="UP000037035"/>
    </source>
</evidence>
<dbReference type="EMBL" id="LAVV01006704">
    <property type="protein sequence ID" value="KNZ58667.1"/>
    <property type="molecule type" value="Genomic_DNA"/>
</dbReference>
<reference evidence="2 3" key="1">
    <citation type="submission" date="2015-08" db="EMBL/GenBank/DDBJ databases">
        <title>Next Generation Sequencing and Analysis of the Genome of Puccinia sorghi L Schw, the Causal Agent of Maize Common Rust.</title>
        <authorList>
            <person name="Rochi L."/>
            <person name="Burguener G."/>
            <person name="Darino M."/>
            <person name="Turjanski A."/>
            <person name="Kreff E."/>
            <person name="Dieguez M.J."/>
            <person name="Sacco F."/>
        </authorList>
    </citation>
    <scope>NUCLEOTIDE SEQUENCE [LARGE SCALE GENOMIC DNA]</scope>
    <source>
        <strain evidence="2 3">RO10H11247</strain>
    </source>
</reference>
<dbReference type="AlphaFoldDB" id="A0A0L6VDL2"/>
<keyword evidence="3" id="KW-1185">Reference proteome</keyword>